<keyword evidence="2" id="KW-1133">Transmembrane helix</keyword>
<protein>
    <submittedName>
        <fullName evidence="3">Uncharacterized protein</fullName>
    </submittedName>
</protein>
<evidence type="ECO:0000313" key="4">
    <source>
        <dbReference type="Proteomes" id="UP001597402"/>
    </source>
</evidence>
<organism evidence="3 4">
    <name type="scientific">Blastococcus deserti</name>
    <dbReference type="NCBI Taxonomy" id="2259033"/>
    <lineage>
        <taxon>Bacteria</taxon>
        <taxon>Bacillati</taxon>
        <taxon>Actinomycetota</taxon>
        <taxon>Actinomycetes</taxon>
        <taxon>Geodermatophilales</taxon>
        <taxon>Geodermatophilaceae</taxon>
        <taxon>Blastococcus</taxon>
    </lineage>
</organism>
<dbReference type="EMBL" id="JBHUHP010000030">
    <property type="protein sequence ID" value="MFD2093947.1"/>
    <property type="molecule type" value="Genomic_DNA"/>
</dbReference>
<evidence type="ECO:0000313" key="3">
    <source>
        <dbReference type="EMBL" id="MFD2093947.1"/>
    </source>
</evidence>
<keyword evidence="2" id="KW-0812">Transmembrane</keyword>
<evidence type="ECO:0000256" key="2">
    <source>
        <dbReference type="SAM" id="Phobius"/>
    </source>
</evidence>
<sequence>MACGAVAVIGSAAAFLYLDPILASFVVIMLATVLVIAVAARDWDRHATFEERELERARRRAEKWERGKEARERDRARWEAHRARQEAKKAARPDR</sequence>
<keyword evidence="4" id="KW-1185">Reference proteome</keyword>
<keyword evidence="2" id="KW-0472">Membrane</keyword>
<gene>
    <name evidence="3" type="ORF">ACFSHS_20470</name>
</gene>
<dbReference type="RefSeq" id="WP_376880189.1">
    <property type="nucleotide sequence ID" value="NZ_JBHUHP010000030.1"/>
</dbReference>
<feature type="transmembrane region" description="Helical" evidence="2">
    <location>
        <begin position="21"/>
        <end position="40"/>
    </location>
</feature>
<dbReference type="Proteomes" id="UP001597402">
    <property type="component" value="Unassembled WGS sequence"/>
</dbReference>
<comment type="caution">
    <text evidence="3">The sequence shown here is derived from an EMBL/GenBank/DDBJ whole genome shotgun (WGS) entry which is preliminary data.</text>
</comment>
<feature type="region of interest" description="Disordered" evidence="1">
    <location>
        <begin position="61"/>
        <end position="95"/>
    </location>
</feature>
<proteinExistence type="predicted"/>
<name>A0ABW4XFB4_9ACTN</name>
<evidence type="ECO:0000256" key="1">
    <source>
        <dbReference type="SAM" id="MobiDB-lite"/>
    </source>
</evidence>
<accession>A0ABW4XFB4</accession>
<reference evidence="4" key="1">
    <citation type="journal article" date="2019" name="Int. J. Syst. Evol. Microbiol.">
        <title>The Global Catalogue of Microorganisms (GCM) 10K type strain sequencing project: providing services to taxonomists for standard genome sequencing and annotation.</title>
        <authorList>
            <consortium name="The Broad Institute Genomics Platform"/>
            <consortium name="The Broad Institute Genome Sequencing Center for Infectious Disease"/>
            <person name="Wu L."/>
            <person name="Ma J."/>
        </authorList>
    </citation>
    <scope>NUCLEOTIDE SEQUENCE [LARGE SCALE GENOMIC DNA]</scope>
    <source>
        <strain evidence="4">JCM 3338</strain>
    </source>
</reference>